<dbReference type="Pfam" id="PF16043">
    <property type="entry name" value="DUF4795"/>
    <property type="match status" value="1"/>
</dbReference>
<evidence type="ECO:0000256" key="2">
    <source>
        <dbReference type="SAM" id="MobiDB-lite"/>
    </source>
</evidence>
<evidence type="ECO:0000313" key="5">
    <source>
        <dbReference type="Proteomes" id="UP001458880"/>
    </source>
</evidence>
<protein>
    <recommendedName>
        <fullName evidence="3">DUF4795 domain-containing protein</fullName>
    </recommendedName>
</protein>
<feature type="region of interest" description="Disordered" evidence="2">
    <location>
        <begin position="44"/>
        <end position="100"/>
    </location>
</feature>
<comment type="caution">
    <text evidence="4">The sequence shown here is derived from an EMBL/GenBank/DDBJ whole genome shotgun (WGS) entry which is preliminary data.</text>
</comment>
<feature type="compositionally biased region" description="Pro residues" evidence="2">
    <location>
        <begin position="63"/>
        <end position="73"/>
    </location>
</feature>
<feature type="compositionally biased region" description="Basic and acidic residues" evidence="2">
    <location>
        <begin position="565"/>
        <end position="592"/>
    </location>
</feature>
<feature type="region of interest" description="Disordered" evidence="2">
    <location>
        <begin position="565"/>
        <end position="700"/>
    </location>
</feature>
<dbReference type="AlphaFoldDB" id="A0AAW1K357"/>
<feature type="compositionally biased region" description="Polar residues" evidence="2">
    <location>
        <begin position="629"/>
        <end position="641"/>
    </location>
</feature>
<dbReference type="PANTHER" id="PTHR46766:SF1">
    <property type="entry name" value="GLUTAMINE-RICH PROTEIN 2"/>
    <property type="match status" value="1"/>
</dbReference>
<feature type="compositionally biased region" description="Low complexity" evidence="2">
    <location>
        <begin position="686"/>
        <end position="700"/>
    </location>
</feature>
<feature type="compositionally biased region" description="Polar residues" evidence="2">
    <location>
        <begin position="44"/>
        <end position="55"/>
    </location>
</feature>
<feature type="compositionally biased region" description="Polar residues" evidence="2">
    <location>
        <begin position="595"/>
        <end position="605"/>
    </location>
</feature>
<feature type="compositionally biased region" description="Polar residues" evidence="2">
    <location>
        <begin position="80"/>
        <end position="100"/>
    </location>
</feature>
<sequence length="700" mass="76627">MVYAEGMPQGLETIVTLAADTVSEALLDVIDRVNNIESFLESTKTGFKASSTPSRPATAPQKGTPPPGTPGSPPSTQGKQTAKTSTHGSELGSSGSQASDFMQLTELDTSVPDFSKMSPEEFANAVRDELHKTKEQINGIYMKVGVLIGLQSEFSTNQIYSALKNVIKKHIQNMTGTTEEVGELPASERLERLEDRFNGTNEQIASLDSTFNHEINNIHSQFADMEKAFGNIMEKIHFGMPGGDSTVAGETLGELYDKLMGLQSDMENLAETASKLVEDKEDKQRLIEVLTEQVEFLKTVKADKEDLEDALADKADACAINRKVSHDQFDTACDELSKGIEDALGKLTQQEELWQQALNEIQKEIGNKLDRMELGPLRDFVNNKLKMLQQRLKALTALKKETEAAGTKKFLRNVQCISCDKDVVMRKEMDPSLFPQPYALPPSRSMGPYLAYELDALRKQQKSLPNSRNLNHFENALHQKTPRPGDDHICNRYCGGSHTITTPQQRVTRLGHFLNQWGPEAQAVTDVPVKTGKDDDKLAVVGSGNIVHTVVEETMAPKISKLESTEKVVRDGRKSSTLESKRGSTAPSEKRKSSLQKISGTNLKQGSAEAVSNDKRRSTASTKKERRSSAGSVIKESSGTAPGQIPEETPSEVAKEEETVSVKQAPRQSVNQQGPPATEDGEETTASEAPAEEPAPATEE</sequence>
<feature type="domain" description="DUF4795" evidence="3">
    <location>
        <begin position="249"/>
        <end position="449"/>
    </location>
</feature>
<dbReference type="InterPro" id="IPR032013">
    <property type="entry name" value="DUF4795"/>
</dbReference>
<feature type="coiled-coil region" evidence="1">
    <location>
        <begin position="252"/>
        <end position="317"/>
    </location>
</feature>
<dbReference type="EMBL" id="JASPKY010000270">
    <property type="protein sequence ID" value="KAK9711981.1"/>
    <property type="molecule type" value="Genomic_DNA"/>
</dbReference>
<evidence type="ECO:0000313" key="4">
    <source>
        <dbReference type="EMBL" id="KAK9711981.1"/>
    </source>
</evidence>
<gene>
    <name evidence="4" type="ORF">QE152_g25188</name>
</gene>
<dbReference type="Proteomes" id="UP001458880">
    <property type="component" value="Unassembled WGS sequence"/>
</dbReference>
<feature type="compositionally biased region" description="Polar residues" evidence="2">
    <location>
        <begin position="666"/>
        <end position="675"/>
    </location>
</feature>
<organism evidence="4 5">
    <name type="scientific">Popillia japonica</name>
    <name type="common">Japanese beetle</name>
    <dbReference type="NCBI Taxonomy" id="7064"/>
    <lineage>
        <taxon>Eukaryota</taxon>
        <taxon>Metazoa</taxon>
        <taxon>Ecdysozoa</taxon>
        <taxon>Arthropoda</taxon>
        <taxon>Hexapoda</taxon>
        <taxon>Insecta</taxon>
        <taxon>Pterygota</taxon>
        <taxon>Neoptera</taxon>
        <taxon>Endopterygota</taxon>
        <taxon>Coleoptera</taxon>
        <taxon>Polyphaga</taxon>
        <taxon>Scarabaeiformia</taxon>
        <taxon>Scarabaeidae</taxon>
        <taxon>Rutelinae</taxon>
        <taxon>Popillia</taxon>
    </lineage>
</organism>
<reference evidence="4 5" key="1">
    <citation type="journal article" date="2024" name="BMC Genomics">
        <title>De novo assembly and annotation of Popillia japonica's genome with initial clues to its potential as an invasive pest.</title>
        <authorList>
            <person name="Cucini C."/>
            <person name="Boschi S."/>
            <person name="Funari R."/>
            <person name="Cardaioli E."/>
            <person name="Iannotti N."/>
            <person name="Marturano G."/>
            <person name="Paoli F."/>
            <person name="Bruttini M."/>
            <person name="Carapelli A."/>
            <person name="Frati F."/>
            <person name="Nardi F."/>
        </authorList>
    </citation>
    <scope>NUCLEOTIDE SEQUENCE [LARGE SCALE GENOMIC DNA]</scope>
    <source>
        <strain evidence="4">DMR45628</strain>
    </source>
</reference>
<feature type="coiled-coil region" evidence="1">
    <location>
        <begin position="344"/>
        <end position="405"/>
    </location>
</feature>
<dbReference type="PANTHER" id="PTHR46766">
    <property type="entry name" value="GLUTAMINE-RICH PROTEIN 2"/>
    <property type="match status" value="1"/>
</dbReference>
<evidence type="ECO:0000256" key="1">
    <source>
        <dbReference type="SAM" id="Coils"/>
    </source>
</evidence>
<keyword evidence="5" id="KW-1185">Reference proteome</keyword>
<proteinExistence type="predicted"/>
<name>A0AAW1K357_POPJA</name>
<evidence type="ECO:0000259" key="3">
    <source>
        <dbReference type="Pfam" id="PF16043"/>
    </source>
</evidence>
<keyword evidence="1" id="KW-0175">Coiled coil</keyword>
<accession>A0AAW1K357</accession>